<reference evidence="2 3" key="1">
    <citation type="journal article" date="2015" name="Nature">
        <title>rRNA introns, odd ribosomes, and small enigmatic genomes across a large radiation of phyla.</title>
        <authorList>
            <person name="Brown C.T."/>
            <person name="Hug L.A."/>
            <person name="Thomas B.C."/>
            <person name="Sharon I."/>
            <person name="Castelle C.J."/>
            <person name="Singh A."/>
            <person name="Wilkins M.J."/>
            <person name="Williams K.H."/>
            <person name="Banfield J.F."/>
        </authorList>
    </citation>
    <scope>NUCLEOTIDE SEQUENCE [LARGE SCALE GENOMIC DNA]</scope>
</reference>
<gene>
    <name evidence="2" type="ORF">UT63_C0067G0004</name>
</gene>
<comment type="caution">
    <text evidence="2">The sequence shown here is derived from an EMBL/GenBank/DDBJ whole genome shotgun (WGS) entry which is preliminary data.</text>
</comment>
<dbReference type="Proteomes" id="UP000034539">
    <property type="component" value="Unassembled WGS sequence"/>
</dbReference>
<feature type="region of interest" description="Disordered" evidence="1">
    <location>
        <begin position="614"/>
        <end position="633"/>
    </location>
</feature>
<sequence length="741" mass="84280">MLALISFKKYFLYFFFIFLSLQGKSSAGSISGYLDFTYSNLDSKTNDESGEKTDTKSTNFRQQYYLNVSQNFYPNLRLLANCLFDRSASKSDTDDTGTKATTTILKPFIELRMSNPLYSAGILYNRRDTKDNVSGSSSITNVSEAYDGIFGWRPDGFPKLDLRLSRINNFDKKRSLRDTTNDLIQFSSIYDFLKGLLLRYQFNYDDLDDKLNNLETKNTKNSGKITYDTSFFQDRITLYTSYDINRRTIDVSTGKTGKGEVRIPLILFSALTGISDTPTLVVLNSTNPPAPELIDGNTASITESPEVNIGFVGDTRQRNIGIDFSSTTEVNSIFFYVNRELPKEIYQYFLSGVAISAYTSSDNEHWILVPNKPILQYDSSQNRFEIDFINIIKTRYIKVVITPLPQSVALSVPTFTDPDKIFVTEIQAFLKKASSEVSGKISTTNQIYNINSRVRILNKPFLFYDFSYYLNKIDGSSSLKRSTLLNGFSLNHRFNEIFSTDARVAREDDVEERGDTTGYIYNASLNAVPLKTLSHSLNFSKRTEKNPDGKSDKNNIFLYSTAELYKGINTYLNLGYNVSKLETKRNQESTSVNFGANIIPNNALTLNINYYSTDTDESGGGKEKTNTTSSRSEFTASYRPLRTLYIVASLSKSSQDGRKDTLQNYGINWSPFPDGDLQLRFEYNQNLRSQDNGVDTLIRPGLRWNINRKTYLDITYLIVKSKTDELKTDSKIFNVNLRMSF</sequence>
<evidence type="ECO:0000313" key="2">
    <source>
        <dbReference type="EMBL" id="KKR31529.1"/>
    </source>
</evidence>
<organism evidence="2 3">
    <name type="scientific">Candidatus Gottesmanbacteria bacterium GW2011_GWC2_39_8</name>
    <dbReference type="NCBI Taxonomy" id="1618450"/>
    <lineage>
        <taxon>Bacteria</taxon>
        <taxon>Candidatus Gottesmaniibacteriota</taxon>
    </lineage>
</organism>
<name>A0A0G0PTM5_9BACT</name>
<accession>A0A0G0PTM5</accession>
<evidence type="ECO:0000256" key="1">
    <source>
        <dbReference type="SAM" id="MobiDB-lite"/>
    </source>
</evidence>
<protein>
    <submittedName>
        <fullName evidence="2">Uncharacterized protein</fullName>
    </submittedName>
</protein>
<dbReference type="EMBL" id="LBXN01000067">
    <property type="protein sequence ID" value="KKR31529.1"/>
    <property type="molecule type" value="Genomic_DNA"/>
</dbReference>
<evidence type="ECO:0000313" key="3">
    <source>
        <dbReference type="Proteomes" id="UP000034539"/>
    </source>
</evidence>
<dbReference type="AlphaFoldDB" id="A0A0G0PTM5"/>
<proteinExistence type="predicted"/>